<dbReference type="RefSeq" id="WP_235323330.1">
    <property type="nucleotide sequence ID" value="NZ_JAFBIT010000002.1"/>
</dbReference>
<accession>A0ABS9CNA6</accession>
<protein>
    <submittedName>
        <fullName evidence="2">SpoIID/LytB domain-containing protein</fullName>
    </submittedName>
</protein>
<gene>
    <name evidence="2" type="ORF">JQM67_06615</name>
</gene>
<dbReference type="NCBIfam" id="TIGR02669">
    <property type="entry name" value="SpoIID_LytB"/>
    <property type="match status" value="1"/>
</dbReference>
<dbReference type="InterPro" id="IPR013693">
    <property type="entry name" value="SpoIID/LytB_N"/>
</dbReference>
<evidence type="ECO:0000313" key="3">
    <source>
        <dbReference type="Proteomes" id="UP001299220"/>
    </source>
</evidence>
<sequence length="326" mass="35340">MKPVLRRILLLTAAVYLILGLSPLALRFAVSGHAEPPPAASPSPAADESPDAVQTGTFRILDTGTGEILTVSDADFLRGALPCEMPLNAPDEALKAQLVAIYTVYSRKRLQNTDAAYDFTCDSGNRQIYMTEDDRAASFGEAWDDARERLDTLCASVAGQRLLYDGEPIESTFFAISAGCTQPFENVWSENSYPYLTAVACPSDMLYDGYKATESFTPDEVRAAFPDVDCTDAPETWFADARYYESGYVESIALCGTTLSGTDVRRALGLRSASFTVAYDGESFTFTTLGWGHGVGMSQAGAIYMAENGADYREILAYFYPGAELG</sequence>
<dbReference type="Pfam" id="PF08486">
    <property type="entry name" value="SpoIID"/>
    <property type="match status" value="1"/>
</dbReference>
<dbReference type="InterPro" id="IPR013486">
    <property type="entry name" value="SpoIID/LytB"/>
</dbReference>
<dbReference type="Proteomes" id="UP001299220">
    <property type="component" value="Unassembled WGS sequence"/>
</dbReference>
<evidence type="ECO:0000259" key="1">
    <source>
        <dbReference type="Pfam" id="PF08486"/>
    </source>
</evidence>
<feature type="domain" description="Sporulation stage II protein D amidase enhancer LytB N-terminal" evidence="1">
    <location>
        <begin position="65"/>
        <end position="141"/>
    </location>
</feature>
<reference evidence="2 3" key="1">
    <citation type="submission" date="2020-12" db="EMBL/GenBank/DDBJ databases">
        <title>Whole genome sequences of gut porcine anaerobes.</title>
        <authorList>
            <person name="Kubasova T."/>
            <person name="Jahodarova E."/>
            <person name="Rychlik I."/>
        </authorList>
    </citation>
    <scope>NUCLEOTIDE SEQUENCE [LARGE SCALE GENOMIC DNA]</scope>
    <source>
        <strain evidence="2 3">An867</strain>
    </source>
</reference>
<comment type="caution">
    <text evidence="2">The sequence shown here is derived from an EMBL/GenBank/DDBJ whole genome shotgun (WGS) entry which is preliminary data.</text>
</comment>
<evidence type="ECO:0000313" key="2">
    <source>
        <dbReference type="EMBL" id="MCF2652270.1"/>
    </source>
</evidence>
<proteinExistence type="predicted"/>
<keyword evidence="3" id="KW-1185">Reference proteome</keyword>
<dbReference type="EMBL" id="JAFBIT010000002">
    <property type="protein sequence ID" value="MCF2652270.1"/>
    <property type="molecule type" value="Genomic_DNA"/>
</dbReference>
<organism evidence="2 3">
    <name type="scientific">Anaeromassilibacillus senegalensis</name>
    <dbReference type="NCBI Taxonomy" id="1673717"/>
    <lineage>
        <taxon>Bacteria</taxon>
        <taxon>Bacillati</taxon>
        <taxon>Bacillota</taxon>
        <taxon>Clostridia</taxon>
        <taxon>Eubacteriales</taxon>
        <taxon>Acutalibacteraceae</taxon>
        <taxon>Anaeromassilibacillus</taxon>
    </lineage>
</organism>
<name>A0ABS9CNA6_9FIRM</name>